<dbReference type="AlphaFoldDB" id="A0A9P7CZM8"/>
<feature type="transmembrane region" description="Helical" evidence="1">
    <location>
        <begin position="100"/>
        <end position="122"/>
    </location>
</feature>
<organism evidence="3 4">
    <name type="scientific">Suillus placidus</name>
    <dbReference type="NCBI Taxonomy" id="48579"/>
    <lineage>
        <taxon>Eukaryota</taxon>
        <taxon>Fungi</taxon>
        <taxon>Dikarya</taxon>
        <taxon>Basidiomycota</taxon>
        <taxon>Agaricomycotina</taxon>
        <taxon>Agaricomycetes</taxon>
        <taxon>Agaricomycetidae</taxon>
        <taxon>Boletales</taxon>
        <taxon>Suillineae</taxon>
        <taxon>Suillaceae</taxon>
        <taxon>Suillus</taxon>
    </lineage>
</organism>
<proteinExistence type="predicted"/>
<protein>
    <recommendedName>
        <fullName evidence="2">DUF6533 domain-containing protein</fullName>
    </recommendedName>
</protein>
<evidence type="ECO:0000256" key="1">
    <source>
        <dbReference type="SAM" id="Phobius"/>
    </source>
</evidence>
<accession>A0A9P7CZM8</accession>
<sequence>MLKHLLRSIRYHPSNITLAMSALDCGISSRNAIRPSFPTRSPPSSNSMTVVSNDPSWWPVINANLISSYFIVAASVGLIYDWALTFGQEIELIWRRRWSLMTFLYLSVRYVGIGYAVINVLTNVNVSTIWTTDAVSLVINDTLNWTSNVVEVILGVIMIARLHAMYQRSRKMLIFLVVIFAAIRIANAVIVVLKMMQISGEEFVLSGTYLCMISYTGEFLFLVSMTWILATVWEVLALCLAVWIAIKHFRELRLHSTNGIIGDCFTILMKTHVSYFASFIAVSCFEFSYLSPTLSADFYLLESQIYAGFTQIFVFAQMFVLGPRLILSVREYHAKLVADSDAATAMTSIAFQERVHVSTSSSV</sequence>
<keyword evidence="1" id="KW-0812">Transmembrane</keyword>
<comment type="caution">
    <text evidence="3">The sequence shown here is derived from an EMBL/GenBank/DDBJ whole genome shotgun (WGS) entry which is preliminary data.</text>
</comment>
<dbReference type="Proteomes" id="UP000714275">
    <property type="component" value="Unassembled WGS sequence"/>
</dbReference>
<keyword evidence="4" id="KW-1185">Reference proteome</keyword>
<dbReference type="EMBL" id="JABBWD010000055">
    <property type="protein sequence ID" value="KAG1771954.1"/>
    <property type="molecule type" value="Genomic_DNA"/>
</dbReference>
<reference evidence="3" key="1">
    <citation type="journal article" date="2020" name="New Phytol.">
        <title>Comparative genomics reveals dynamic genome evolution in host specialist ectomycorrhizal fungi.</title>
        <authorList>
            <person name="Lofgren L.A."/>
            <person name="Nguyen N.H."/>
            <person name="Vilgalys R."/>
            <person name="Ruytinx J."/>
            <person name="Liao H.L."/>
            <person name="Branco S."/>
            <person name="Kuo A."/>
            <person name="LaButti K."/>
            <person name="Lipzen A."/>
            <person name="Andreopoulos W."/>
            <person name="Pangilinan J."/>
            <person name="Riley R."/>
            <person name="Hundley H."/>
            <person name="Na H."/>
            <person name="Barry K."/>
            <person name="Grigoriev I.V."/>
            <person name="Stajich J.E."/>
            <person name="Kennedy P.G."/>
        </authorList>
    </citation>
    <scope>NUCLEOTIDE SEQUENCE</scope>
    <source>
        <strain evidence="3">DOB743</strain>
    </source>
</reference>
<feature type="transmembrane region" description="Helical" evidence="1">
    <location>
        <begin position="142"/>
        <end position="160"/>
    </location>
</feature>
<keyword evidence="1" id="KW-0472">Membrane</keyword>
<feature type="transmembrane region" description="Helical" evidence="1">
    <location>
        <begin position="172"/>
        <end position="193"/>
    </location>
</feature>
<gene>
    <name evidence="3" type="ORF">EV702DRAFT_628496</name>
</gene>
<evidence type="ECO:0000259" key="2">
    <source>
        <dbReference type="Pfam" id="PF20151"/>
    </source>
</evidence>
<dbReference type="Pfam" id="PF20151">
    <property type="entry name" value="DUF6533"/>
    <property type="match status" value="1"/>
</dbReference>
<name>A0A9P7CZM8_9AGAM</name>
<feature type="transmembrane region" description="Helical" evidence="1">
    <location>
        <begin position="219"/>
        <end position="246"/>
    </location>
</feature>
<feature type="transmembrane region" description="Helical" evidence="1">
    <location>
        <begin position="56"/>
        <end position="80"/>
    </location>
</feature>
<feature type="domain" description="DUF6533" evidence="2">
    <location>
        <begin position="69"/>
        <end position="113"/>
    </location>
</feature>
<keyword evidence="1" id="KW-1133">Transmembrane helix</keyword>
<dbReference type="OrthoDB" id="2628848at2759"/>
<feature type="transmembrane region" description="Helical" evidence="1">
    <location>
        <begin position="305"/>
        <end position="327"/>
    </location>
</feature>
<evidence type="ECO:0000313" key="3">
    <source>
        <dbReference type="EMBL" id="KAG1771954.1"/>
    </source>
</evidence>
<dbReference type="InterPro" id="IPR045340">
    <property type="entry name" value="DUF6533"/>
</dbReference>
<feature type="transmembrane region" description="Helical" evidence="1">
    <location>
        <begin position="267"/>
        <end position="290"/>
    </location>
</feature>
<evidence type="ECO:0000313" key="4">
    <source>
        <dbReference type="Proteomes" id="UP000714275"/>
    </source>
</evidence>